<evidence type="ECO:0000313" key="2">
    <source>
        <dbReference type="Proteomes" id="UP000789702"/>
    </source>
</evidence>
<name>A0ACA9PPW9_9GLOM</name>
<protein>
    <submittedName>
        <fullName evidence="1">17290_t:CDS:1</fullName>
    </submittedName>
</protein>
<organism evidence="1 2">
    <name type="scientific">Dentiscutata heterogama</name>
    <dbReference type="NCBI Taxonomy" id="1316150"/>
    <lineage>
        <taxon>Eukaryota</taxon>
        <taxon>Fungi</taxon>
        <taxon>Fungi incertae sedis</taxon>
        <taxon>Mucoromycota</taxon>
        <taxon>Glomeromycotina</taxon>
        <taxon>Glomeromycetes</taxon>
        <taxon>Diversisporales</taxon>
        <taxon>Gigasporaceae</taxon>
        <taxon>Dentiscutata</taxon>
    </lineage>
</organism>
<gene>
    <name evidence="1" type="ORF">DHETER_LOCUS12287</name>
</gene>
<dbReference type="EMBL" id="CAJVPU010029664">
    <property type="protein sequence ID" value="CAG8711439.1"/>
    <property type="molecule type" value="Genomic_DNA"/>
</dbReference>
<accession>A0ACA9PPW9</accession>
<proteinExistence type="predicted"/>
<sequence>ELPESSFKPSKTITREQLQIHQKKLPGHNSKPTEKITREKLQACRMKCQRTAPNLANYQRKLQTREENYQRTASKFLKNLPENNSKSGEENYKRKSPNPAKKLEAEAELEKLSEIRNLPENSSKSGKEIAKESSKPGEENYQKKAQTCEENSSKPGKENYERNPAKKIEAEAELE</sequence>
<keyword evidence="2" id="KW-1185">Reference proteome</keyword>
<comment type="caution">
    <text evidence="1">The sequence shown here is derived from an EMBL/GenBank/DDBJ whole genome shotgun (WGS) entry which is preliminary data.</text>
</comment>
<reference evidence="1" key="1">
    <citation type="submission" date="2021-06" db="EMBL/GenBank/DDBJ databases">
        <authorList>
            <person name="Kallberg Y."/>
            <person name="Tangrot J."/>
            <person name="Rosling A."/>
        </authorList>
    </citation>
    <scope>NUCLEOTIDE SEQUENCE</scope>
    <source>
        <strain evidence="1">IL203A</strain>
    </source>
</reference>
<feature type="non-terminal residue" evidence="1">
    <location>
        <position position="1"/>
    </location>
</feature>
<dbReference type="Proteomes" id="UP000789702">
    <property type="component" value="Unassembled WGS sequence"/>
</dbReference>
<evidence type="ECO:0000313" key="1">
    <source>
        <dbReference type="EMBL" id="CAG8711439.1"/>
    </source>
</evidence>